<dbReference type="InterPro" id="IPR000182">
    <property type="entry name" value="GNAT_dom"/>
</dbReference>
<organism evidence="2 3">
    <name type="scientific">Actinokineospora auranticolor</name>
    <dbReference type="NCBI Taxonomy" id="155976"/>
    <lineage>
        <taxon>Bacteria</taxon>
        <taxon>Bacillati</taxon>
        <taxon>Actinomycetota</taxon>
        <taxon>Actinomycetes</taxon>
        <taxon>Pseudonocardiales</taxon>
        <taxon>Pseudonocardiaceae</taxon>
        <taxon>Actinokineospora</taxon>
    </lineage>
</organism>
<comment type="caution">
    <text evidence="2">The sequence shown here is derived from an EMBL/GenBank/DDBJ whole genome shotgun (WGS) entry which is preliminary data.</text>
</comment>
<evidence type="ECO:0000313" key="2">
    <source>
        <dbReference type="EMBL" id="PPK69617.1"/>
    </source>
</evidence>
<keyword evidence="3" id="KW-1185">Reference proteome</keyword>
<evidence type="ECO:0000259" key="1">
    <source>
        <dbReference type="PROSITE" id="PS51186"/>
    </source>
</evidence>
<feature type="domain" description="N-acetyltransferase" evidence="1">
    <location>
        <begin position="11"/>
        <end position="162"/>
    </location>
</feature>
<dbReference type="OrthoDB" id="9814648at2"/>
<dbReference type="PANTHER" id="PTHR43441">
    <property type="entry name" value="RIBOSOMAL-PROTEIN-SERINE ACETYLTRANSFERASE"/>
    <property type="match status" value="1"/>
</dbReference>
<protein>
    <submittedName>
        <fullName evidence="2">Acetyltransferase (GNAT) family protein</fullName>
    </submittedName>
</protein>
<sequence length="166" mass="17597">MRTVLRSGGGFALVEATEADLELVRAGFDGAFDVDPDDRPVAPPSEIHRAVVVDQVTGAPLGDMSWHRVSWGRTYACGAWNMGIGLLPSARGRGAGAGALRLLVAHLFATTDLDRVEASTDVVNTAAQRAIEAAGLRREGVARGAQLRGGERRDMVMYGLLRSDLA</sequence>
<accession>A0A2S6GWP1</accession>
<dbReference type="RefSeq" id="WP_104478042.1">
    <property type="nucleotide sequence ID" value="NZ_CP154825.1"/>
</dbReference>
<dbReference type="Gene3D" id="3.40.630.30">
    <property type="match status" value="1"/>
</dbReference>
<dbReference type="GO" id="GO:0008999">
    <property type="term" value="F:protein-N-terminal-alanine acetyltransferase activity"/>
    <property type="evidence" value="ECO:0007669"/>
    <property type="project" value="TreeGrafter"/>
</dbReference>
<dbReference type="AlphaFoldDB" id="A0A2S6GWP1"/>
<evidence type="ECO:0000313" key="3">
    <source>
        <dbReference type="Proteomes" id="UP000239203"/>
    </source>
</evidence>
<reference evidence="2 3" key="1">
    <citation type="submission" date="2018-02" db="EMBL/GenBank/DDBJ databases">
        <title>Genomic Encyclopedia of Archaeal and Bacterial Type Strains, Phase II (KMG-II): from individual species to whole genera.</title>
        <authorList>
            <person name="Goeker M."/>
        </authorList>
    </citation>
    <scope>NUCLEOTIDE SEQUENCE [LARGE SCALE GENOMIC DNA]</scope>
    <source>
        <strain evidence="2 3">YU 961-1</strain>
    </source>
</reference>
<dbReference type="Pfam" id="PF13302">
    <property type="entry name" value="Acetyltransf_3"/>
    <property type="match status" value="1"/>
</dbReference>
<name>A0A2S6GWP1_9PSEU</name>
<dbReference type="PROSITE" id="PS51186">
    <property type="entry name" value="GNAT"/>
    <property type="match status" value="1"/>
</dbReference>
<dbReference type="SUPFAM" id="SSF55729">
    <property type="entry name" value="Acyl-CoA N-acyltransferases (Nat)"/>
    <property type="match status" value="1"/>
</dbReference>
<dbReference type="Proteomes" id="UP000239203">
    <property type="component" value="Unassembled WGS sequence"/>
</dbReference>
<proteinExistence type="predicted"/>
<dbReference type="GO" id="GO:0005737">
    <property type="term" value="C:cytoplasm"/>
    <property type="evidence" value="ECO:0007669"/>
    <property type="project" value="TreeGrafter"/>
</dbReference>
<dbReference type="GO" id="GO:1990189">
    <property type="term" value="F:protein N-terminal-serine acetyltransferase activity"/>
    <property type="evidence" value="ECO:0007669"/>
    <property type="project" value="TreeGrafter"/>
</dbReference>
<gene>
    <name evidence="2" type="ORF">CLV40_103227</name>
</gene>
<dbReference type="EMBL" id="PTIX01000003">
    <property type="protein sequence ID" value="PPK69617.1"/>
    <property type="molecule type" value="Genomic_DNA"/>
</dbReference>
<dbReference type="PANTHER" id="PTHR43441:SF10">
    <property type="entry name" value="ACETYLTRANSFERASE"/>
    <property type="match status" value="1"/>
</dbReference>
<dbReference type="InterPro" id="IPR051908">
    <property type="entry name" value="Ribosomal_N-acetyltransferase"/>
</dbReference>
<keyword evidence="2" id="KW-0808">Transferase</keyword>
<dbReference type="InterPro" id="IPR016181">
    <property type="entry name" value="Acyl_CoA_acyltransferase"/>
</dbReference>